<gene>
    <name evidence="1" type="ORF">MFP26_10990</name>
</gene>
<evidence type="ECO:0000313" key="1">
    <source>
        <dbReference type="EMBL" id="MCL2893208.1"/>
    </source>
</evidence>
<comment type="caution">
    <text evidence="1">The sequence shown here is derived from an EMBL/GenBank/DDBJ whole genome shotgun (WGS) entry which is preliminary data.</text>
</comment>
<protein>
    <submittedName>
        <fullName evidence="1">Uncharacterized protein</fullName>
    </submittedName>
</protein>
<evidence type="ECO:0000313" key="2">
    <source>
        <dbReference type="Proteomes" id="UP001203069"/>
    </source>
</evidence>
<keyword evidence="2" id="KW-1185">Reference proteome</keyword>
<organism evidence="1 2">
    <name type="scientific">Brenneria tiliae</name>
    <dbReference type="NCBI Taxonomy" id="2914984"/>
    <lineage>
        <taxon>Bacteria</taxon>
        <taxon>Pseudomonadati</taxon>
        <taxon>Pseudomonadota</taxon>
        <taxon>Gammaproteobacteria</taxon>
        <taxon>Enterobacterales</taxon>
        <taxon>Pectobacteriaceae</taxon>
        <taxon>Brenneria</taxon>
    </lineage>
</organism>
<dbReference type="RefSeq" id="WP_249244731.1">
    <property type="nucleotide sequence ID" value="NZ_JAKPBZ010000110.1"/>
</dbReference>
<name>A0ABT0MTQ8_9GAMM</name>
<sequence>MDSILLLFTIEEVLNEENKIIGYKIVGPDDKVLSTNPSVFPSYDEALSYLIEIIENELNKLKIIREKTIISKGLIIKNKNDDDLK</sequence>
<proteinExistence type="predicted"/>
<dbReference type="EMBL" id="JAKPBZ010000110">
    <property type="protein sequence ID" value="MCL2893208.1"/>
    <property type="molecule type" value="Genomic_DNA"/>
</dbReference>
<accession>A0ABT0MTQ8</accession>
<dbReference type="Proteomes" id="UP001203069">
    <property type="component" value="Unassembled WGS sequence"/>
</dbReference>
<reference evidence="1 2" key="1">
    <citation type="submission" date="2022-02" db="EMBL/GenBank/DDBJ databases">
        <title>Description of Brenneria tiliae sp. nov. isolated from symptomatic Tilia x moltkei and Tilia x europaea trees in the UK.</title>
        <authorList>
            <person name="Kile H."/>
        </authorList>
    </citation>
    <scope>NUCLEOTIDE SEQUENCE [LARGE SCALE GENOMIC DNA]</scope>
    <source>
        <strain evidence="1 2">MC1SB4.1</strain>
    </source>
</reference>